<keyword evidence="12" id="KW-1185">Reference proteome</keyword>
<name>A0A1M7H1Z2_9FIRM</name>
<dbReference type="EMBL" id="FRCP01000007">
    <property type="protein sequence ID" value="SHM22403.1"/>
    <property type="molecule type" value="Genomic_DNA"/>
</dbReference>
<evidence type="ECO:0000259" key="10">
    <source>
        <dbReference type="Pfam" id="PF02870"/>
    </source>
</evidence>
<keyword evidence="2 8" id="KW-0963">Cytoplasm</keyword>
<evidence type="ECO:0000256" key="7">
    <source>
        <dbReference type="ARBA" id="ARBA00049348"/>
    </source>
</evidence>
<evidence type="ECO:0000259" key="9">
    <source>
        <dbReference type="Pfam" id="PF01035"/>
    </source>
</evidence>
<reference evidence="11 12" key="1">
    <citation type="submission" date="2016-11" db="EMBL/GenBank/DDBJ databases">
        <authorList>
            <person name="Jaros S."/>
            <person name="Januszkiewicz K."/>
            <person name="Wedrychowicz H."/>
        </authorList>
    </citation>
    <scope>NUCLEOTIDE SEQUENCE [LARGE SCALE GENOMIC DNA]</scope>
    <source>
        <strain evidence="11 12">DSM 15930</strain>
    </source>
</reference>
<evidence type="ECO:0000256" key="2">
    <source>
        <dbReference type="ARBA" id="ARBA00022490"/>
    </source>
</evidence>
<dbReference type="InterPro" id="IPR036388">
    <property type="entry name" value="WH-like_DNA-bd_sf"/>
</dbReference>
<dbReference type="InterPro" id="IPR036631">
    <property type="entry name" value="MGMT_N_sf"/>
</dbReference>
<evidence type="ECO:0000256" key="1">
    <source>
        <dbReference type="ARBA" id="ARBA00001286"/>
    </source>
</evidence>
<dbReference type="GO" id="GO:0006307">
    <property type="term" value="P:DNA alkylation repair"/>
    <property type="evidence" value="ECO:0007669"/>
    <property type="project" value="UniProtKB-UniRule"/>
</dbReference>
<dbReference type="EC" id="2.1.1.63" evidence="8"/>
<accession>A0A1M7H1Z2</accession>
<dbReference type="InterPro" id="IPR008332">
    <property type="entry name" value="MethylG_MeTrfase_N"/>
</dbReference>
<dbReference type="AlphaFoldDB" id="A0A1M7H1Z2"/>
<dbReference type="PANTHER" id="PTHR10815:SF5">
    <property type="entry name" value="METHYLATED-DNA--PROTEIN-CYSTEINE METHYLTRANSFERASE"/>
    <property type="match status" value="1"/>
</dbReference>
<comment type="subcellular location">
    <subcellularLocation>
        <location evidence="8">Cytoplasm</location>
    </subcellularLocation>
</comment>
<comment type="catalytic activity">
    <reaction evidence="7 8">
        <text>a 6-O-methyl-2'-deoxyguanosine in DNA + L-cysteinyl-[protein] = S-methyl-L-cysteinyl-[protein] + a 2'-deoxyguanosine in DNA</text>
        <dbReference type="Rhea" id="RHEA:24000"/>
        <dbReference type="Rhea" id="RHEA-COMP:10131"/>
        <dbReference type="Rhea" id="RHEA-COMP:10132"/>
        <dbReference type="Rhea" id="RHEA-COMP:11367"/>
        <dbReference type="Rhea" id="RHEA-COMP:11368"/>
        <dbReference type="ChEBI" id="CHEBI:29950"/>
        <dbReference type="ChEBI" id="CHEBI:82612"/>
        <dbReference type="ChEBI" id="CHEBI:85445"/>
        <dbReference type="ChEBI" id="CHEBI:85448"/>
        <dbReference type="EC" id="2.1.1.63"/>
    </reaction>
</comment>
<dbReference type="Pfam" id="PF01035">
    <property type="entry name" value="DNA_binding_1"/>
    <property type="match status" value="1"/>
</dbReference>
<dbReference type="FunFam" id="1.10.10.10:FF:000337">
    <property type="entry name" value="Methylated-DNA--protein-cysteine methyltransferase"/>
    <property type="match status" value="1"/>
</dbReference>
<comment type="miscellaneous">
    <text evidence="8">This enzyme catalyzes only one turnover and therefore is not strictly catalytic. According to one definition, an enzyme is a biocatalyst that acts repeatedly and over many reaction cycles.</text>
</comment>
<protein>
    <recommendedName>
        <fullName evidence="8">Methylated-DNA--protein-cysteine methyltransferase</fullName>
        <ecNumber evidence="8">2.1.1.63</ecNumber>
    </recommendedName>
    <alternativeName>
        <fullName evidence="8">6-O-methylguanine-DNA methyltransferase</fullName>
        <shortName evidence="8">MGMT</shortName>
    </alternativeName>
    <alternativeName>
        <fullName evidence="8">O-6-methylguanine-DNA-alkyltransferase</fullName>
    </alternativeName>
</protein>
<dbReference type="PROSITE" id="PS00374">
    <property type="entry name" value="MGMT"/>
    <property type="match status" value="1"/>
</dbReference>
<feature type="domain" description="Methylguanine DNA methyltransferase ribonuclease-like" evidence="10">
    <location>
        <begin position="6"/>
        <end position="67"/>
    </location>
</feature>
<comment type="catalytic activity">
    <reaction evidence="1 8">
        <text>a 4-O-methyl-thymidine in DNA + L-cysteinyl-[protein] = a thymidine in DNA + S-methyl-L-cysteinyl-[protein]</text>
        <dbReference type="Rhea" id="RHEA:53428"/>
        <dbReference type="Rhea" id="RHEA-COMP:10131"/>
        <dbReference type="Rhea" id="RHEA-COMP:10132"/>
        <dbReference type="Rhea" id="RHEA-COMP:13555"/>
        <dbReference type="Rhea" id="RHEA-COMP:13556"/>
        <dbReference type="ChEBI" id="CHEBI:29950"/>
        <dbReference type="ChEBI" id="CHEBI:82612"/>
        <dbReference type="ChEBI" id="CHEBI:137386"/>
        <dbReference type="ChEBI" id="CHEBI:137387"/>
        <dbReference type="EC" id="2.1.1.63"/>
    </reaction>
</comment>
<dbReference type="InterPro" id="IPR014048">
    <property type="entry name" value="MethylDNA_cys_MeTrfase_DNA-bd"/>
</dbReference>
<dbReference type="Pfam" id="PF02870">
    <property type="entry name" value="Methyltransf_1N"/>
    <property type="match status" value="1"/>
</dbReference>
<feature type="domain" description="Methylated-DNA-[protein]-cysteine S-methyltransferase DNA binding" evidence="9">
    <location>
        <begin position="71"/>
        <end position="150"/>
    </location>
</feature>
<organism evidence="11 12">
    <name type="scientific">Anaerosporobacter mobilis DSM 15930</name>
    <dbReference type="NCBI Taxonomy" id="1120996"/>
    <lineage>
        <taxon>Bacteria</taxon>
        <taxon>Bacillati</taxon>
        <taxon>Bacillota</taxon>
        <taxon>Clostridia</taxon>
        <taxon>Lachnospirales</taxon>
        <taxon>Lachnospiraceae</taxon>
        <taxon>Anaerosporobacter</taxon>
    </lineage>
</organism>
<dbReference type="GO" id="GO:0005737">
    <property type="term" value="C:cytoplasm"/>
    <property type="evidence" value="ECO:0007669"/>
    <property type="project" value="UniProtKB-SubCell"/>
</dbReference>
<evidence type="ECO:0000313" key="11">
    <source>
        <dbReference type="EMBL" id="SHM22403.1"/>
    </source>
</evidence>
<keyword evidence="4 8" id="KW-0808">Transferase</keyword>
<dbReference type="NCBIfam" id="TIGR00589">
    <property type="entry name" value="ogt"/>
    <property type="match status" value="1"/>
</dbReference>
<dbReference type="SUPFAM" id="SSF46767">
    <property type="entry name" value="Methylated DNA-protein cysteine methyltransferase, C-terminal domain"/>
    <property type="match status" value="1"/>
</dbReference>
<dbReference type="Gene3D" id="1.10.10.10">
    <property type="entry name" value="Winged helix-like DNA-binding domain superfamily/Winged helix DNA-binding domain"/>
    <property type="match status" value="1"/>
</dbReference>
<evidence type="ECO:0000256" key="8">
    <source>
        <dbReference type="HAMAP-Rule" id="MF_00772"/>
    </source>
</evidence>
<dbReference type="STRING" id="1120996.SAMN02746066_01241"/>
<dbReference type="GO" id="GO:0032259">
    <property type="term" value="P:methylation"/>
    <property type="evidence" value="ECO:0007669"/>
    <property type="project" value="UniProtKB-KW"/>
</dbReference>
<dbReference type="GO" id="GO:0003908">
    <property type="term" value="F:methylated-DNA-[protein]-cysteine S-methyltransferase activity"/>
    <property type="evidence" value="ECO:0007669"/>
    <property type="project" value="UniProtKB-UniRule"/>
</dbReference>
<comment type="function">
    <text evidence="8">Involved in the cellular defense against the biological effects of O6-methylguanine (O6-MeG) and O4-methylthymine (O4-MeT) in DNA. Repairs the methylated nucleobase in DNA by stoichiometrically transferring the methyl group to a cysteine residue in the enzyme. This is a suicide reaction: the enzyme is irreversibly inactivated.</text>
</comment>
<gene>
    <name evidence="11" type="ORF">SAMN02746066_01241</name>
</gene>
<feature type="active site" description="Nucleophile; methyl group acceptor" evidence="8">
    <location>
        <position position="122"/>
    </location>
</feature>
<dbReference type="PANTHER" id="PTHR10815">
    <property type="entry name" value="METHYLATED-DNA--PROTEIN-CYSTEINE METHYLTRANSFERASE"/>
    <property type="match status" value="1"/>
</dbReference>
<comment type="similarity">
    <text evidence="8">Belongs to the MGMT family.</text>
</comment>
<evidence type="ECO:0000256" key="4">
    <source>
        <dbReference type="ARBA" id="ARBA00022679"/>
    </source>
</evidence>
<dbReference type="Proteomes" id="UP000184038">
    <property type="component" value="Unassembled WGS sequence"/>
</dbReference>
<proteinExistence type="inferred from homology"/>
<evidence type="ECO:0000256" key="3">
    <source>
        <dbReference type="ARBA" id="ARBA00022603"/>
    </source>
</evidence>
<dbReference type="InterPro" id="IPR023546">
    <property type="entry name" value="MGMT"/>
</dbReference>
<dbReference type="HAMAP" id="MF_00772">
    <property type="entry name" value="OGT"/>
    <property type="match status" value="1"/>
</dbReference>
<sequence length="150" mass="16606">MISKIHYKCPVGMLCIEEEDGVIIAVCTDEKPDLSMDKETTILERAVEQLEEYFQGTRKQFDLPLQLRGTDFQLKVWKTLQTIPYGKTCSYGEIAKKIGNSKASRAVGGANNKNPILIIVPCHRVIGADGSMVGFGAGIGVKEYLLNLER</sequence>
<dbReference type="Gene3D" id="3.30.160.70">
    <property type="entry name" value="Methylated DNA-protein cysteine methyltransferase domain"/>
    <property type="match status" value="1"/>
</dbReference>
<dbReference type="SUPFAM" id="SSF53155">
    <property type="entry name" value="Methylated DNA-protein cysteine methyltransferase domain"/>
    <property type="match status" value="1"/>
</dbReference>
<keyword evidence="3 8" id="KW-0489">Methyltransferase</keyword>
<dbReference type="InterPro" id="IPR001497">
    <property type="entry name" value="MethylDNA_cys_MeTrfase_AS"/>
</dbReference>
<evidence type="ECO:0000256" key="6">
    <source>
        <dbReference type="ARBA" id="ARBA00023204"/>
    </source>
</evidence>
<keyword evidence="5 8" id="KW-0227">DNA damage</keyword>
<dbReference type="CDD" id="cd06445">
    <property type="entry name" value="ATase"/>
    <property type="match status" value="1"/>
</dbReference>
<keyword evidence="6 8" id="KW-0234">DNA repair</keyword>
<dbReference type="RefSeq" id="WP_242952490.1">
    <property type="nucleotide sequence ID" value="NZ_FRCP01000007.1"/>
</dbReference>
<evidence type="ECO:0000313" key="12">
    <source>
        <dbReference type="Proteomes" id="UP000184038"/>
    </source>
</evidence>
<evidence type="ECO:0000256" key="5">
    <source>
        <dbReference type="ARBA" id="ARBA00022763"/>
    </source>
</evidence>
<dbReference type="InterPro" id="IPR036217">
    <property type="entry name" value="MethylDNA_cys_MeTrfase_DNAb"/>
</dbReference>